<gene>
    <name evidence="7" type="ORF">B1756_10570</name>
</gene>
<feature type="transmembrane region" description="Helical" evidence="5">
    <location>
        <begin position="522"/>
        <end position="546"/>
    </location>
</feature>
<evidence type="ECO:0000256" key="2">
    <source>
        <dbReference type="ARBA" id="ARBA00022692"/>
    </source>
</evidence>
<dbReference type="AlphaFoldDB" id="A0A2Z2I177"/>
<dbReference type="CDD" id="cd06159">
    <property type="entry name" value="S2P-M50_PDZ_Arch"/>
    <property type="match status" value="1"/>
</dbReference>
<keyword evidence="4 5" id="KW-0472">Membrane</keyword>
<dbReference type="Pfam" id="PF17820">
    <property type="entry name" value="PDZ_6"/>
    <property type="match status" value="1"/>
</dbReference>
<dbReference type="Proteomes" id="UP000250088">
    <property type="component" value="Chromosome"/>
</dbReference>
<dbReference type="GO" id="GO:0016020">
    <property type="term" value="C:membrane"/>
    <property type="evidence" value="ECO:0007669"/>
    <property type="project" value="InterPro"/>
</dbReference>
<dbReference type="EMBL" id="CP019893">
    <property type="protein sequence ID" value="ARS90128.1"/>
    <property type="molecule type" value="Genomic_DNA"/>
</dbReference>
<dbReference type="GO" id="GO:0005737">
    <property type="term" value="C:cytoplasm"/>
    <property type="evidence" value="ECO:0007669"/>
    <property type="project" value="TreeGrafter"/>
</dbReference>
<dbReference type="InterPro" id="IPR001478">
    <property type="entry name" value="PDZ"/>
</dbReference>
<keyword evidence="7" id="KW-0482">Metalloprotease</keyword>
<dbReference type="GeneID" id="32894527"/>
<evidence type="ECO:0000259" key="6">
    <source>
        <dbReference type="PROSITE" id="PS50106"/>
    </source>
</evidence>
<feature type="transmembrane region" description="Helical" evidence="5">
    <location>
        <begin position="200"/>
        <end position="221"/>
    </location>
</feature>
<dbReference type="InterPro" id="IPR001193">
    <property type="entry name" value="MBTPS2"/>
</dbReference>
<feature type="transmembrane region" description="Helical" evidence="5">
    <location>
        <begin position="20"/>
        <end position="37"/>
    </location>
</feature>
<dbReference type="GO" id="GO:0031293">
    <property type="term" value="P:membrane protein intracellular domain proteolysis"/>
    <property type="evidence" value="ECO:0007669"/>
    <property type="project" value="TreeGrafter"/>
</dbReference>
<organism evidence="7 8">
    <name type="scientific">Natrarchaeobaculum aegyptiacum</name>
    <dbReference type="NCBI Taxonomy" id="745377"/>
    <lineage>
        <taxon>Archaea</taxon>
        <taxon>Methanobacteriati</taxon>
        <taxon>Methanobacteriota</taxon>
        <taxon>Stenosarchaea group</taxon>
        <taxon>Halobacteria</taxon>
        <taxon>Halobacteriales</taxon>
        <taxon>Natrialbaceae</taxon>
        <taxon>Natrarchaeobaculum</taxon>
    </lineage>
</organism>
<accession>A0A2Z2I177</accession>
<feature type="transmembrane region" description="Helical" evidence="5">
    <location>
        <begin position="130"/>
        <end position="149"/>
    </location>
</feature>
<evidence type="ECO:0000256" key="3">
    <source>
        <dbReference type="ARBA" id="ARBA00022989"/>
    </source>
</evidence>
<dbReference type="PANTHER" id="PTHR13325">
    <property type="entry name" value="PROTEASE M50 MEMBRANE-BOUND TRANSCRIPTION FACTOR SITE 2 PROTEASE"/>
    <property type="match status" value="1"/>
</dbReference>
<dbReference type="InterPro" id="IPR036034">
    <property type="entry name" value="PDZ_sf"/>
</dbReference>
<dbReference type="SUPFAM" id="SSF50156">
    <property type="entry name" value="PDZ domain-like"/>
    <property type="match status" value="2"/>
</dbReference>
<feature type="transmembrane region" description="Helical" evidence="5">
    <location>
        <begin position="489"/>
        <end position="510"/>
    </location>
</feature>
<keyword evidence="7" id="KW-0378">Hydrolase</keyword>
<dbReference type="OrthoDB" id="15212at2157"/>
<reference evidence="8" key="1">
    <citation type="submission" date="2017-02" db="EMBL/GenBank/DDBJ databases">
        <title>Natronthermophilus aegyptiacus gen. nov.,sp. nov., an aerobic, extremely halophilic alkalithermophilic archaeon isolated from the athalassohaline Wadi An Natrun, Egypt.</title>
        <authorList>
            <person name="Zhao B."/>
        </authorList>
    </citation>
    <scope>NUCLEOTIDE SEQUENCE [LARGE SCALE GENOMIC DNA]</scope>
    <source>
        <strain evidence="8">JW/NM-HA 15</strain>
    </source>
</reference>
<keyword evidence="7" id="KW-0645">Protease</keyword>
<keyword evidence="3 5" id="KW-1133">Transmembrane helix</keyword>
<dbReference type="RefSeq" id="WP_086888503.1">
    <property type="nucleotide sequence ID" value="NZ_CP019893.1"/>
</dbReference>
<evidence type="ECO:0000256" key="5">
    <source>
        <dbReference type="SAM" id="Phobius"/>
    </source>
</evidence>
<keyword evidence="2 5" id="KW-0812">Transmembrane</keyword>
<dbReference type="GO" id="GO:0004222">
    <property type="term" value="F:metalloendopeptidase activity"/>
    <property type="evidence" value="ECO:0007669"/>
    <property type="project" value="InterPro"/>
</dbReference>
<evidence type="ECO:0000313" key="8">
    <source>
        <dbReference type="Proteomes" id="UP000250088"/>
    </source>
</evidence>
<comment type="subcellular location">
    <subcellularLocation>
        <location evidence="1">Endomembrane system</location>
        <topology evidence="1">Multi-pass membrane protein</topology>
    </subcellularLocation>
</comment>
<dbReference type="PANTHER" id="PTHR13325:SF3">
    <property type="entry name" value="MEMBRANE-BOUND TRANSCRIPTION FACTOR SITE-2 PROTEASE"/>
    <property type="match status" value="1"/>
</dbReference>
<sequence>MESGFPALISLPELFGSETLTWVVLGLGIYWAAVIGLRNADLLPDYVGTQGPILTFHTKRGREFLDWLSGPKRFWRAFANVGIGVSLVVMVAMFGFLLLAAIAAFSSPEPAASEVQTPRNVLVIPGVNDFLPLSAAPGIVFGLLVGLVVHEGAHGLLCRVEDIEIESMGVAMLAIIPFGAFVEPDHESSKEASRGGQTRMFAAGVTANFLVTIIVFALLFGPIAGSIAVAPGAAVGGVEPGTPADQAGIEPGDRITALEGDPVDDNEDLVERFDALDGETISLEVNGDETLEMDRELQVIAPPGGAPVDLESGDVIVAVDGESVETESDFFAAIGDEERVTLTVEPTDDGDTEEREIPIGGAVSVVDDGPLESALEADYGTIDEPFVITQFADERVHSYEDVDALIGEHEPGDEVVVAGYLDDERLETTVTLGEHTRQSGTAFLGVTPLGGTSGVDFSPIGIQLYPAEEFLVMLGGEGDGSFTSLTDSFLGKVAIALLLPIAGVVDLLPYNFAGFTGGIENFFVATGPLAGLGDGTVFVIANLLFWTGWINVQLGFFNLIPAFPLDGGHILRTTTEAILSRLPIDATRGMVRAVTTTVGLTMLFSFLAMLFIPWLLAS</sequence>
<evidence type="ECO:0000313" key="7">
    <source>
        <dbReference type="EMBL" id="ARS90128.1"/>
    </source>
</evidence>
<feature type="transmembrane region" description="Helical" evidence="5">
    <location>
        <begin position="591"/>
        <end position="616"/>
    </location>
</feature>
<dbReference type="GO" id="GO:0012505">
    <property type="term" value="C:endomembrane system"/>
    <property type="evidence" value="ECO:0007669"/>
    <property type="project" value="UniProtKB-SubCell"/>
</dbReference>
<dbReference type="PROSITE" id="PS50106">
    <property type="entry name" value="PDZ"/>
    <property type="match status" value="1"/>
</dbReference>
<evidence type="ECO:0000256" key="1">
    <source>
        <dbReference type="ARBA" id="ARBA00004127"/>
    </source>
</evidence>
<dbReference type="KEGG" id="naj:B1756_10570"/>
<feature type="domain" description="PDZ" evidence="6">
    <location>
        <begin position="232"/>
        <end position="265"/>
    </location>
</feature>
<feature type="transmembrane region" description="Helical" evidence="5">
    <location>
        <begin position="77"/>
        <end position="105"/>
    </location>
</feature>
<dbReference type="Pfam" id="PF02163">
    <property type="entry name" value="Peptidase_M50"/>
    <property type="match status" value="1"/>
</dbReference>
<proteinExistence type="predicted"/>
<dbReference type="InterPro" id="IPR008915">
    <property type="entry name" value="Peptidase_M50"/>
</dbReference>
<dbReference type="Gene3D" id="2.30.42.10">
    <property type="match status" value="3"/>
</dbReference>
<evidence type="ECO:0000256" key="4">
    <source>
        <dbReference type="ARBA" id="ARBA00023136"/>
    </source>
</evidence>
<protein>
    <submittedName>
        <fullName evidence="7">Metalloprotease</fullName>
    </submittedName>
</protein>
<keyword evidence="8" id="KW-1185">Reference proteome</keyword>
<dbReference type="InterPro" id="IPR041489">
    <property type="entry name" value="PDZ_6"/>
</dbReference>
<name>A0A2Z2I177_9EURY</name>
<dbReference type="SMART" id="SM00228">
    <property type="entry name" value="PDZ"/>
    <property type="match status" value="2"/>
</dbReference>